<dbReference type="GO" id="GO:0016206">
    <property type="term" value="F:catechol O-methyltransferase activity"/>
    <property type="evidence" value="ECO:0007669"/>
    <property type="project" value="UniProtKB-EC"/>
</dbReference>
<evidence type="ECO:0000313" key="10">
    <source>
        <dbReference type="EMBL" id="OLP95061.1"/>
    </source>
</evidence>
<dbReference type="CDD" id="cd06259">
    <property type="entry name" value="YdcF-like"/>
    <property type="match status" value="1"/>
</dbReference>
<evidence type="ECO:0000259" key="9">
    <source>
        <dbReference type="Pfam" id="PF02698"/>
    </source>
</evidence>
<evidence type="ECO:0000256" key="7">
    <source>
        <dbReference type="SAM" id="MobiDB-lite"/>
    </source>
</evidence>
<dbReference type="InterPro" id="IPR002935">
    <property type="entry name" value="SAM_O-MeTrfase"/>
</dbReference>
<dbReference type="PANTHER" id="PTHR43836">
    <property type="entry name" value="CATECHOL O-METHYLTRANSFERASE 1-RELATED"/>
    <property type="match status" value="1"/>
</dbReference>
<dbReference type="SUPFAM" id="SSF53335">
    <property type="entry name" value="S-adenosyl-L-methionine-dependent methyltransferases"/>
    <property type="match status" value="1"/>
</dbReference>
<feature type="region of interest" description="Disordered" evidence="7">
    <location>
        <begin position="786"/>
        <end position="805"/>
    </location>
</feature>
<protein>
    <recommendedName>
        <fullName evidence="1">catechol O-methyltransferase</fullName>
        <ecNumber evidence="1">2.1.1.6</ecNumber>
    </recommendedName>
</protein>
<evidence type="ECO:0000256" key="2">
    <source>
        <dbReference type="ARBA" id="ARBA00022603"/>
    </source>
</evidence>
<evidence type="ECO:0000256" key="6">
    <source>
        <dbReference type="ARBA" id="ARBA00023453"/>
    </source>
</evidence>
<proteinExistence type="inferred from homology"/>
<dbReference type="InterPro" id="IPR003848">
    <property type="entry name" value="DUF218"/>
</dbReference>
<dbReference type="GO" id="GO:0032259">
    <property type="term" value="P:methylation"/>
    <property type="evidence" value="ECO:0007669"/>
    <property type="project" value="UniProtKB-KW"/>
</dbReference>
<dbReference type="Pfam" id="PF02698">
    <property type="entry name" value="DUF218"/>
    <property type="match status" value="1"/>
</dbReference>
<evidence type="ECO:0000256" key="4">
    <source>
        <dbReference type="ARBA" id="ARBA00022691"/>
    </source>
</evidence>
<dbReference type="Gene3D" id="3.40.50.620">
    <property type="entry name" value="HUPs"/>
    <property type="match status" value="1"/>
</dbReference>
<dbReference type="OrthoDB" id="425784at2759"/>
<keyword evidence="8" id="KW-0812">Transmembrane</keyword>
<gene>
    <name evidence="10" type="primary">COMT</name>
    <name evidence="10" type="ORF">AK812_SmicGene22862</name>
</gene>
<comment type="caution">
    <text evidence="10">The sequence shown here is derived from an EMBL/GenBank/DDBJ whole genome shotgun (WGS) entry which is preliminary data.</text>
</comment>
<dbReference type="Gene3D" id="3.40.50.150">
    <property type="entry name" value="Vaccinia Virus protein VP39"/>
    <property type="match status" value="1"/>
</dbReference>
<dbReference type="PANTHER" id="PTHR43836:SF2">
    <property type="entry name" value="CATECHOL O-METHYLTRANSFERASE 1-RELATED"/>
    <property type="match status" value="1"/>
</dbReference>
<accession>A0A1Q9DIP4</accession>
<dbReference type="InterPro" id="IPR014729">
    <property type="entry name" value="Rossmann-like_a/b/a_fold"/>
</dbReference>
<dbReference type="EC" id="2.1.1.6" evidence="1"/>
<name>A0A1Q9DIP4_SYMMI</name>
<dbReference type="EMBL" id="LSRX01000518">
    <property type="protein sequence ID" value="OLP95061.1"/>
    <property type="molecule type" value="Genomic_DNA"/>
</dbReference>
<evidence type="ECO:0000313" key="11">
    <source>
        <dbReference type="Proteomes" id="UP000186817"/>
    </source>
</evidence>
<dbReference type="PROSITE" id="PS51682">
    <property type="entry name" value="SAM_OMT_I"/>
    <property type="match status" value="1"/>
</dbReference>
<dbReference type="InterPro" id="IPR029063">
    <property type="entry name" value="SAM-dependent_MTases_sf"/>
</dbReference>
<keyword evidence="11" id="KW-1185">Reference proteome</keyword>
<keyword evidence="2 10" id="KW-0489">Methyltransferase</keyword>
<evidence type="ECO:0000256" key="8">
    <source>
        <dbReference type="SAM" id="Phobius"/>
    </source>
</evidence>
<evidence type="ECO:0000256" key="1">
    <source>
        <dbReference type="ARBA" id="ARBA00012880"/>
    </source>
</evidence>
<keyword evidence="8" id="KW-1133">Transmembrane helix</keyword>
<dbReference type="Pfam" id="PF01596">
    <property type="entry name" value="Methyltransf_3"/>
    <property type="match status" value="1"/>
</dbReference>
<organism evidence="10 11">
    <name type="scientific">Symbiodinium microadriaticum</name>
    <name type="common">Dinoflagellate</name>
    <name type="synonym">Zooxanthella microadriatica</name>
    <dbReference type="NCBI Taxonomy" id="2951"/>
    <lineage>
        <taxon>Eukaryota</taxon>
        <taxon>Sar</taxon>
        <taxon>Alveolata</taxon>
        <taxon>Dinophyceae</taxon>
        <taxon>Suessiales</taxon>
        <taxon>Symbiodiniaceae</taxon>
        <taxon>Symbiodinium</taxon>
    </lineage>
</organism>
<keyword evidence="3 10" id="KW-0808">Transferase</keyword>
<feature type="domain" description="DUF218" evidence="9">
    <location>
        <begin position="1240"/>
        <end position="1394"/>
    </location>
</feature>
<comment type="similarity">
    <text evidence="6">Belongs to the class I-like SAM-binding methyltransferase superfamily. Cation-dependent O-methyltransferase family.</text>
</comment>
<keyword evidence="4" id="KW-0949">S-adenosyl-L-methionine</keyword>
<dbReference type="Proteomes" id="UP000186817">
    <property type="component" value="Unassembled WGS sequence"/>
</dbReference>
<reference evidence="10 11" key="1">
    <citation type="submission" date="2016-02" db="EMBL/GenBank/DDBJ databases">
        <title>Genome analysis of coral dinoflagellate symbionts highlights evolutionary adaptations to a symbiotic lifestyle.</title>
        <authorList>
            <person name="Aranda M."/>
            <person name="Li Y."/>
            <person name="Liew Y.J."/>
            <person name="Baumgarten S."/>
            <person name="Simakov O."/>
            <person name="Wilson M."/>
            <person name="Piel J."/>
            <person name="Ashoor H."/>
            <person name="Bougouffa S."/>
            <person name="Bajic V.B."/>
            <person name="Ryu T."/>
            <person name="Ravasi T."/>
            <person name="Bayer T."/>
            <person name="Micklem G."/>
            <person name="Kim H."/>
            <person name="Bhak J."/>
            <person name="Lajeunesse T.C."/>
            <person name="Voolstra C.R."/>
        </authorList>
    </citation>
    <scope>NUCLEOTIDE SEQUENCE [LARGE SCALE GENOMIC DNA]</scope>
    <source>
        <strain evidence="10 11">CCMP2467</strain>
    </source>
</reference>
<keyword evidence="5" id="KW-0128">Catecholamine metabolism</keyword>
<evidence type="ECO:0000256" key="3">
    <source>
        <dbReference type="ARBA" id="ARBA00022679"/>
    </source>
</evidence>
<dbReference type="GO" id="GO:0006584">
    <property type="term" value="P:catecholamine metabolic process"/>
    <property type="evidence" value="ECO:0007669"/>
    <property type="project" value="UniProtKB-KW"/>
</dbReference>
<keyword evidence="8" id="KW-0472">Membrane</keyword>
<sequence>MGQLLQGSQTSWANAGRLRKENVGMLLEALSCFDSCADLAWQLLERAEAQGQFPDGPSLGCFAASCRRRGKGERSLLKIYARWQRRQGNGALESLCLIAVARRLAIEGQAEEALQLLQRAAQQLPLDAAGDGVWLACGGLSEELPRTAWTIRSGHDYAKELRLLQNLFSVASRDSSSVADFMESYGKEELPRSSKWLKIAGGQKAQVLKVAADASPGGLALELGLYCGFSALHLSSSKRVVSVEADLAHALIAETLLNFAGIAHQVEIVVGHTEDVLPWLLGEMQRRSGAQGQLNIGFVFMDQRGSRYHTDLDVLLQSKVLQDGAVVVADNVLKPGAPCFLWALAVHPAFTTDVLEVAEYAMHNVPDWMTASIYSADGPPESLARQAPSSIRKLEWEAERMRSQSHQPQHGGSGVDFEQWLAFAESMRGRNAVQVTMLGLLAPLLLRGAGLSPAAAAVSACSLVLYASFAWIVWWNHLLGGSRRWAQLSSRLTSQLADQADVTAGIAYLTRDWAEMARRSHAALDQEFCGSWRTSLHELASKLTDIWSDIRNASLCSGLDGASPRVKSARSVSVPRAALDHDAGYPYQDRGQQAVTRAGSAPLGGQAMMALQLWLKVDRAVQRALHVEAERMRKALDTDDPKTLQAMMNWWSANNSSVASAAAAAISTGTGLLDDGWEEQQETLGALLLSERLHQRFQYRSFAKGDEMPGSEEPGVGVEEFERLEQALAANFESLQDLRRRLAPLASPAGTLRCPCRSDLLQGAAEVQSMLRRSLSSSSSHVVMMRRTEEGKQAPEVLEDSPEDRRSERRILMTLALAACCGVAAVPYAAIARAWLWSIAFFGFALANIVLLLNYQRLSLPHVHRRFERQLSHLSSRREEILVEIRDLQRSSQKAGAAHARACIFLQSVNVLRNINYVVLCIKTETQRAAAAAMGGMGGMQESVVLGGLRLLLALLPRCEQRWEAEILADDDCRVAVAALADAESEPSARLVAESQKRLWILLRMVHLSSVLPIEAQGQLGSLVQRYARPILIEGRVPLQNASALEMHNKADHKEETLLKAAGNEKRRTASKGLPLSARRALPASEEMPDWMSQSFGAVPSSAPTESVIKDLLKQLRATRKDCIRILQRLPPEALLSRIGEDTTAVLRDLLSSVIVTVLPGSGPVTPRSNGWSLGRPRSSSGRVAVALGYRHSETVYVVENLRLNLLLRVATIRGEIEDARSGSINELRKRGNSGSLPSSLVNRVAMAAELHRALGGAPIVLSGADVSRVGTSEAQAGSEPNEGVRTGVEDLCEPGYACSAAQAMRNLLVASPHIIDPEKLHLDESALNTIENARNILAIMRKQAPGQELKLCLVTSEFHCPRSEYIFKNVLDSEGAGDVAVEPYPAPSGLKDDISDDPRKPIVTDFKVYKTFADINDWGIFVRLCHEKAIMEIKMRRWLADYGIEKQDPKHYDRALARILEMVEEARDGKLLAIKS</sequence>
<feature type="transmembrane region" description="Helical" evidence="8">
    <location>
        <begin position="811"/>
        <end position="829"/>
    </location>
</feature>
<evidence type="ECO:0000256" key="5">
    <source>
        <dbReference type="ARBA" id="ARBA00022939"/>
    </source>
</evidence>
<feature type="transmembrane region" description="Helical" evidence="8">
    <location>
        <begin position="455"/>
        <end position="475"/>
    </location>
</feature>